<keyword evidence="5" id="KW-0378">Hydrolase</keyword>
<dbReference type="Gene3D" id="3.40.630.10">
    <property type="entry name" value="Zn peptidases"/>
    <property type="match status" value="1"/>
</dbReference>
<protein>
    <submittedName>
        <fullName evidence="5">Folate hydrolase-like protein</fullName>
    </submittedName>
</protein>
<dbReference type="Proteomes" id="UP000027982">
    <property type="component" value="Chromosome"/>
</dbReference>
<feature type="domain" description="PA" evidence="2">
    <location>
        <begin position="150"/>
        <end position="220"/>
    </location>
</feature>
<evidence type="ECO:0000259" key="2">
    <source>
        <dbReference type="Pfam" id="PF02225"/>
    </source>
</evidence>
<dbReference type="STRING" id="661478.OP10G_3000"/>
<proteinExistence type="inferred from homology"/>
<evidence type="ECO:0000256" key="1">
    <source>
        <dbReference type="ARBA" id="ARBA00005634"/>
    </source>
</evidence>
<dbReference type="RefSeq" id="WP_025229661.1">
    <property type="nucleotide sequence ID" value="NZ_CP007139.1"/>
</dbReference>
<evidence type="ECO:0000259" key="3">
    <source>
        <dbReference type="Pfam" id="PF04253"/>
    </source>
</evidence>
<dbReference type="CDD" id="cd02121">
    <property type="entry name" value="PA_GCPII_like"/>
    <property type="match status" value="1"/>
</dbReference>
<dbReference type="AlphaFoldDB" id="A0A068NS34"/>
<dbReference type="KEGG" id="fgi:OP10G_3000"/>
<reference evidence="5 6" key="1">
    <citation type="journal article" date="2014" name="PLoS ONE">
        <title>The first complete genome sequence of the class fimbriimonadia in the phylum armatimonadetes.</title>
        <authorList>
            <person name="Hu Z.Y."/>
            <person name="Wang Y.Z."/>
            <person name="Im W.T."/>
            <person name="Wang S.Y."/>
            <person name="Zhao G.P."/>
            <person name="Zheng H.J."/>
            <person name="Quan Z.X."/>
        </authorList>
    </citation>
    <scope>NUCLEOTIDE SEQUENCE [LARGE SCALE GENOMIC DNA]</scope>
    <source>
        <strain evidence="5">Gsoil 348</strain>
    </source>
</reference>
<dbReference type="Gene3D" id="3.50.30.30">
    <property type="match status" value="1"/>
</dbReference>
<evidence type="ECO:0000259" key="4">
    <source>
        <dbReference type="Pfam" id="PF04389"/>
    </source>
</evidence>
<name>A0A068NS34_FIMGI</name>
<organism evidence="5 6">
    <name type="scientific">Fimbriimonas ginsengisoli Gsoil 348</name>
    <dbReference type="NCBI Taxonomy" id="661478"/>
    <lineage>
        <taxon>Bacteria</taxon>
        <taxon>Bacillati</taxon>
        <taxon>Armatimonadota</taxon>
        <taxon>Fimbriimonadia</taxon>
        <taxon>Fimbriimonadales</taxon>
        <taxon>Fimbriimonadaceae</taxon>
        <taxon>Fimbriimonas</taxon>
    </lineage>
</organism>
<dbReference type="PANTHER" id="PTHR10404">
    <property type="entry name" value="N-ACETYLATED-ALPHA-LINKED ACIDIC DIPEPTIDASE"/>
    <property type="match status" value="1"/>
</dbReference>
<dbReference type="HOGENOM" id="CLU_005688_2_1_0"/>
<dbReference type="Pfam" id="PF04389">
    <property type="entry name" value="Peptidase_M28"/>
    <property type="match status" value="1"/>
</dbReference>
<dbReference type="InterPro" id="IPR007365">
    <property type="entry name" value="TFR-like_dimer_dom"/>
</dbReference>
<dbReference type="Gene3D" id="1.20.930.40">
    <property type="entry name" value="Transferrin receptor-like, dimerisation domain"/>
    <property type="match status" value="1"/>
</dbReference>
<comment type="similarity">
    <text evidence="1">Belongs to the peptidase M28 family. M28B subfamily.</text>
</comment>
<dbReference type="InterPro" id="IPR046450">
    <property type="entry name" value="PA_dom_sf"/>
</dbReference>
<dbReference type="InterPro" id="IPR036757">
    <property type="entry name" value="TFR-like_dimer_dom_sf"/>
</dbReference>
<gene>
    <name evidence="5" type="ORF">OP10G_3000</name>
</gene>
<feature type="domain" description="Transferrin receptor-like dimerisation" evidence="3">
    <location>
        <begin position="651"/>
        <end position="722"/>
    </location>
</feature>
<keyword evidence="6" id="KW-1185">Reference proteome</keyword>
<dbReference type="InterPro" id="IPR003137">
    <property type="entry name" value="PA_domain"/>
</dbReference>
<dbReference type="SUPFAM" id="SSF52025">
    <property type="entry name" value="PA domain"/>
    <property type="match status" value="1"/>
</dbReference>
<dbReference type="SUPFAM" id="SSF47672">
    <property type="entry name" value="Transferrin receptor-like dimerisation domain"/>
    <property type="match status" value="1"/>
</dbReference>
<dbReference type="InterPro" id="IPR007484">
    <property type="entry name" value="Peptidase_M28"/>
</dbReference>
<dbReference type="Pfam" id="PF04253">
    <property type="entry name" value="TFR_dimer"/>
    <property type="match status" value="1"/>
</dbReference>
<dbReference type="EMBL" id="CP007139">
    <property type="protein sequence ID" value="AIE86368.1"/>
    <property type="molecule type" value="Genomic_DNA"/>
</dbReference>
<dbReference type="FunFam" id="3.40.630.10:FF:000101">
    <property type="entry name" value="N-acetylated alpha-linked acidic dipeptidase like 1"/>
    <property type="match status" value="1"/>
</dbReference>
<dbReference type="SUPFAM" id="SSF53187">
    <property type="entry name" value="Zn-dependent exopeptidases"/>
    <property type="match status" value="1"/>
</dbReference>
<sequence length="724" mass="78851">MSIVAASLALLFPQSTPSQSPLPQPKPIPLVGFSPVGSVRERELETKFDAAINAGDLRGWMKRLSARPHHVGSPYGLENANFMLKLYESFGLQAHIETFTVLFPSPRTRILTMGMFKAKLTEPPIVGDTSARLTAEELPPYNAYSRDGDVRGKLVYVNFGMPADYEELEKRGIEVKGKIVIARYGGGWRGIKPKVAAEHGAIGCLIYSDPKDDGYFQGDVYPQGGYRNEDSVQRGSIADMPVYPGDPLTPGIGATKDAKRLAVTEAPTITKIPTLPISYGDAIPLLKDLTGPVAPEAWRGALPLTYHIGPGKSTVRLKVEFDWQLVEARDVIAILPGTDLKDQWVIRGNHHDAWVCGADDPLSGQVAMLSEAKALGALAKNGWKPKRTIVYCSWDGEEPGLLGSTEWVETHAEELSQKAVAYINSDSNSRGFFGVGGSHSLEPFMNGIMRDVPDAEAPMSIGARLRARAIVTGAAEEKKKARSADDLAISPLGSGSDYSPFLQHIGVASLNFGFGGEGEGNQYHSAYDTFEWFTRFLDPDYAYGVLLAKTGGRAVLRMANADSLPMDYGRFATVVEKYAKEVVALVDEMRQKTDDLNASIADGSLAASFDPRDKNIIPVPKAAVPKVDLKPLLDAVARLKEAAKNSRPNDAKLIQCERALLGPGLPRRTWYRHTIYAPGFYTGYGVKTLPGIREAIEQRNWPEAEEQAKIAAESLDKLAALLRN</sequence>
<dbReference type="eggNOG" id="COG2234">
    <property type="taxonomic scope" value="Bacteria"/>
</dbReference>
<dbReference type="PANTHER" id="PTHR10404:SF46">
    <property type="entry name" value="VACUOLAR PROTEIN SORTING-ASSOCIATED PROTEIN 70"/>
    <property type="match status" value="1"/>
</dbReference>
<evidence type="ECO:0000313" key="5">
    <source>
        <dbReference type="EMBL" id="AIE86368.1"/>
    </source>
</evidence>
<dbReference type="InterPro" id="IPR039373">
    <property type="entry name" value="Peptidase_M28B"/>
</dbReference>
<feature type="domain" description="Peptidase M28" evidence="4">
    <location>
        <begin position="331"/>
        <end position="531"/>
    </location>
</feature>
<dbReference type="OrthoDB" id="233977at2"/>
<evidence type="ECO:0000313" key="6">
    <source>
        <dbReference type="Proteomes" id="UP000027982"/>
    </source>
</evidence>
<dbReference type="GO" id="GO:0016787">
    <property type="term" value="F:hydrolase activity"/>
    <property type="evidence" value="ECO:0007669"/>
    <property type="project" value="UniProtKB-KW"/>
</dbReference>
<accession>A0A068NS34</accession>
<dbReference type="Pfam" id="PF02225">
    <property type="entry name" value="PA"/>
    <property type="match status" value="1"/>
</dbReference>